<dbReference type="Proteomes" id="UP001314170">
    <property type="component" value="Unassembled WGS sequence"/>
</dbReference>
<keyword evidence="1" id="KW-0732">Signal</keyword>
<name>A0AAV1R0E3_9ROSI</name>
<evidence type="ECO:0000313" key="2">
    <source>
        <dbReference type="EMBL" id="CAK7327482.1"/>
    </source>
</evidence>
<gene>
    <name evidence="2" type="ORF">DCAF_LOCUS5194</name>
</gene>
<comment type="caution">
    <text evidence="2">The sequence shown here is derived from an EMBL/GenBank/DDBJ whole genome shotgun (WGS) entry which is preliminary data.</text>
</comment>
<proteinExistence type="predicted"/>
<evidence type="ECO:0000313" key="3">
    <source>
        <dbReference type="Proteomes" id="UP001314170"/>
    </source>
</evidence>
<feature type="signal peptide" evidence="1">
    <location>
        <begin position="1"/>
        <end position="23"/>
    </location>
</feature>
<organism evidence="2 3">
    <name type="scientific">Dovyalis caffra</name>
    <dbReference type="NCBI Taxonomy" id="77055"/>
    <lineage>
        <taxon>Eukaryota</taxon>
        <taxon>Viridiplantae</taxon>
        <taxon>Streptophyta</taxon>
        <taxon>Embryophyta</taxon>
        <taxon>Tracheophyta</taxon>
        <taxon>Spermatophyta</taxon>
        <taxon>Magnoliopsida</taxon>
        <taxon>eudicotyledons</taxon>
        <taxon>Gunneridae</taxon>
        <taxon>Pentapetalae</taxon>
        <taxon>rosids</taxon>
        <taxon>fabids</taxon>
        <taxon>Malpighiales</taxon>
        <taxon>Salicaceae</taxon>
        <taxon>Flacourtieae</taxon>
        <taxon>Dovyalis</taxon>
    </lineage>
</organism>
<keyword evidence="3" id="KW-1185">Reference proteome</keyword>
<reference evidence="2 3" key="1">
    <citation type="submission" date="2024-01" db="EMBL/GenBank/DDBJ databases">
        <authorList>
            <person name="Waweru B."/>
        </authorList>
    </citation>
    <scope>NUCLEOTIDE SEQUENCE [LARGE SCALE GENOMIC DNA]</scope>
</reference>
<accession>A0AAV1R0E3</accession>
<dbReference type="EMBL" id="CAWUPB010000857">
    <property type="protein sequence ID" value="CAK7327482.1"/>
    <property type="molecule type" value="Genomic_DNA"/>
</dbReference>
<sequence>MYILCEKLHIVLLLACIIHRALEAVALVTRRQVRGSLSGACKFHQKFVFSDGDFYTIIEPPRKTYLEEAQRTLGNALRVSVKWKHFFISYGMHEANAVVGPTLVQSRDQETSTWQAPPHKWFKLYMDAALSSSCGLGVVIRNQFREVMLSACKGIQPQRSIAMGEAQAATYGQKRQDLSEDHSISSVSWVYCSPTQVTPTMVLVTN</sequence>
<feature type="chain" id="PRO_5043796764" evidence="1">
    <location>
        <begin position="24"/>
        <end position="206"/>
    </location>
</feature>
<protein>
    <submittedName>
        <fullName evidence="2">Uncharacterized protein</fullName>
    </submittedName>
</protein>
<dbReference type="AlphaFoldDB" id="A0AAV1R0E3"/>
<evidence type="ECO:0000256" key="1">
    <source>
        <dbReference type="SAM" id="SignalP"/>
    </source>
</evidence>